<name>A0ABR0S4U9_9HYPO</name>
<dbReference type="InterPro" id="IPR014710">
    <property type="entry name" value="RmlC-like_jellyroll"/>
</dbReference>
<keyword evidence="4" id="KW-1185">Reference proteome</keyword>
<dbReference type="Pfam" id="PF06172">
    <property type="entry name" value="Cupin_5"/>
    <property type="match status" value="1"/>
</dbReference>
<evidence type="ECO:0000313" key="4">
    <source>
        <dbReference type="Proteomes" id="UP001338125"/>
    </source>
</evidence>
<feature type="domain" description="DUF985" evidence="2">
    <location>
        <begin position="36"/>
        <end position="199"/>
    </location>
</feature>
<dbReference type="InterPro" id="IPR011051">
    <property type="entry name" value="RmlC_Cupin_sf"/>
</dbReference>
<dbReference type="EMBL" id="JAVFKD010000016">
    <property type="protein sequence ID" value="KAK5987192.1"/>
    <property type="molecule type" value="Genomic_DNA"/>
</dbReference>
<dbReference type="CDD" id="cd06121">
    <property type="entry name" value="cupin_YML079wp"/>
    <property type="match status" value="1"/>
</dbReference>
<feature type="region of interest" description="Disordered" evidence="1">
    <location>
        <begin position="1"/>
        <end position="33"/>
    </location>
</feature>
<dbReference type="InterPro" id="IPR009327">
    <property type="entry name" value="Cupin_DUF985"/>
</dbReference>
<evidence type="ECO:0000313" key="3">
    <source>
        <dbReference type="EMBL" id="KAK5987192.1"/>
    </source>
</evidence>
<comment type="caution">
    <text evidence="3">The sequence shown here is derived from an EMBL/GenBank/DDBJ whole genome shotgun (WGS) entry which is preliminary data.</text>
</comment>
<evidence type="ECO:0000256" key="1">
    <source>
        <dbReference type="SAM" id="MobiDB-lite"/>
    </source>
</evidence>
<dbReference type="InterPro" id="IPR039935">
    <property type="entry name" value="YML079W-like"/>
</dbReference>
<evidence type="ECO:0000259" key="2">
    <source>
        <dbReference type="Pfam" id="PF06172"/>
    </source>
</evidence>
<organism evidence="3 4">
    <name type="scientific">Cladobotryum mycophilum</name>
    <dbReference type="NCBI Taxonomy" id="491253"/>
    <lineage>
        <taxon>Eukaryota</taxon>
        <taxon>Fungi</taxon>
        <taxon>Dikarya</taxon>
        <taxon>Ascomycota</taxon>
        <taxon>Pezizomycotina</taxon>
        <taxon>Sordariomycetes</taxon>
        <taxon>Hypocreomycetidae</taxon>
        <taxon>Hypocreales</taxon>
        <taxon>Hypocreaceae</taxon>
        <taxon>Cladobotryum</taxon>
    </lineage>
</organism>
<dbReference type="PANTHER" id="PTHR33387">
    <property type="entry name" value="RMLC-LIKE JELLY ROLL FOLD PROTEIN"/>
    <property type="match status" value="1"/>
</dbReference>
<dbReference type="Gene3D" id="2.60.120.10">
    <property type="entry name" value="Jelly Rolls"/>
    <property type="match status" value="1"/>
</dbReference>
<gene>
    <name evidence="3" type="ORF">PT974_11313</name>
</gene>
<reference evidence="3 4" key="1">
    <citation type="submission" date="2024-01" db="EMBL/GenBank/DDBJ databases">
        <title>Complete genome of Cladobotryum mycophilum ATHUM6906.</title>
        <authorList>
            <person name="Christinaki A.C."/>
            <person name="Myridakis A.I."/>
            <person name="Kouvelis V.N."/>
        </authorList>
    </citation>
    <scope>NUCLEOTIDE SEQUENCE [LARGE SCALE GENOMIC DNA]</scope>
    <source>
        <strain evidence="3 4">ATHUM6906</strain>
    </source>
</reference>
<dbReference type="SUPFAM" id="SSF51182">
    <property type="entry name" value="RmlC-like cupins"/>
    <property type="match status" value="1"/>
</dbReference>
<protein>
    <recommendedName>
        <fullName evidence="2">DUF985 domain-containing protein</fullName>
    </recommendedName>
</protein>
<dbReference type="Proteomes" id="UP001338125">
    <property type="component" value="Unassembled WGS sequence"/>
</dbReference>
<sequence>MGSIPGDQEHNELDSIRPIFKASSSSSSSPESPRIQSTIKALSLIPHIEGGYYAVTDISTVMVPSPYPPTPLSQGTVDIVGGLQPDFDYYLRRLSTTIFYFLTPTRPQGSFHRNRSRIMHTLHRGRGRYVLIHPDGRVESFIVGNNIKGGEKLQWVVEGGVWKASYLLDAGDGKAGENEGLLISETVVPGFEYADHEFLSRERCEEILPKETAKQLEWLVKH</sequence>
<accession>A0ABR0S4U9</accession>
<dbReference type="PANTHER" id="PTHR33387:SF3">
    <property type="entry name" value="DUF985 DOMAIN-CONTAINING PROTEIN"/>
    <property type="match status" value="1"/>
</dbReference>
<proteinExistence type="predicted"/>